<feature type="chain" id="PRO_5026327796" description="DUF547 domain-containing protein" evidence="1">
    <location>
        <begin position="20"/>
        <end position="267"/>
    </location>
</feature>
<keyword evidence="1" id="KW-0732">Signal</keyword>
<name>A0A6H2H6U7_9BURK</name>
<evidence type="ECO:0000313" key="3">
    <source>
        <dbReference type="EMBL" id="QJC55601.1"/>
    </source>
</evidence>
<keyword evidence="4" id="KW-1185">Reference proteome</keyword>
<feature type="domain" description="DUF547" evidence="2">
    <location>
        <begin position="74"/>
        <end position="187"/>
    </location>
</feature>
<evidence type="ECO:0000313" key="4">
    <source>
        <dbReference type="Proteomes" id="UP000502041"/>
    </source>
</evidence>
<proteinExistence type="predicted"/>
<sequence>MIKYFLAALLALQCLVVQAAGFDHSVWDGLLKKHVITLRAGQATQVDYKGMSADHSQLNGYLTKLSAVTRADFDQWDKATQLAYLINAYNAYTVELVLTAYPKLESIKDLGNFFQSPWKKEFFQLLEKKRSLDAVEHELIRGSGRYNEPRIHFAVNCASIGCPALRAQAYVGEQIDAQLEDATKSFLSDRTRNRLEGDSLKISNIFKWYAGDFEKGWRGAKQLNSFLLLYRQPLGLTNAAAAALASGSLNIDYLEYDWRLNSTVASQ</sequence>
<dbReference type="RefSeq" id="WP_168921441.1">
    <property type="nucleotide sequence ID" value="NZ_CP051461.1"/>
</dbReference>
<reference evidence="3 4" key="1">
    <citation type="submission" date="2020-04" db="EMBL/GenBank/DDBJ databases">
        <title>Complete genome of a Psychrophilic, Marine, Gas Vacuolate Bacterium Polaromonas vacuolata KCTC 22033T.</title>
        <authorList>
            <person name="Hwang K."/>
            <person name="Kim K.M."/>
        </authorList>
    </citation>
    <scope>NUCLEOTIDE SEQUENCE [LARGE SCALE GENOMIC DNA]</scope>
    <source>
        <strain evidence="3 4">KCTC 22033</strain>
    </source>
</reference>
<protein>
    <recommendedName>
        <fullName evidence="2">DUF547 domain-containing protein</fullName>
    </recommendedName>
</protein>
<evidence type="ECO:0000259" key="2">
    <source>
        <dbReference type="Pfam" id="PF04784"/>
    </source>
</evidence>
<dbReference type="EMBL" id="CP051461">
    <property type="protein sequence ID" value="QJC55601.1"/>
    <property type="molecule type" value="Genomic_DNA"/>
</dbReference>
<dbReference type="PANTHER" id="PTHR46361">
    <property type="entry name" value="ELECTRON CARRIER/ PROTEIN DISULFIDE OXIDOREDUCTASE"/>
    <property type="match status" value="1"/>
</dbReference>
<gene>
    <name evidence="3" type="ORF">HC248_00882</name>
</gene>
<feature type="signal peptide" evidence="1">
    <location>
        <begin position="1"/>
        <end position="19"/>
    </location>
</feature>
<dbReference type="InterPro" id="IPR006869">
    <property type="entry name" value="DUF547"/>
</dbReference>
<evidence type="ECO:0000256" key="1">
    <source>
        <dbReference type="SAM" id="SignalP"/>
    </source>
</evidence>
<dbReference type="PANTHER" id="PTHR46361:SF3">
    <property type="entry name" value="ELECTRON CARRIER_ PROTEIN DISULFIDE OXIDOREDUCTASE"/>
    <property type="match status" value="1"/>
</dbReference>
<dbReference type="Proteomes" id="UP000502041">
    <property type="component" value="Chromosome"/>
</dbReference>
<dbReference type="AlphaFoldDB" id="A0A6H2H6U7"/>
<organism evidence="3 4">
    <name type="scientific">Polaromonas vacuolata</name>
    <dbReference type="NCBI Taxonomy" id="37448"/>
    <lineage>
        <taxon>Bacteria</taxon>
        <taxon>Pseudomonadati</taxon>
        <taxon>Pseudomonadota</taxon>
        <taxon>Betaproteobacteria</taxon>
        <taxon>Burkholderiales</taxon>
        <taxon>Comamonadaceae</taxon>
        <taxon>Polaromonas</taxon>
    </lineage>
</organism>
<dbReference type="KEGG" id="pvac:HC248_00882"/>
<accession>A0A6H2H6U7</accession>
<dbReference type="Pfam" id="PF04784">
    <property type="entry name" value="DUF547"/>
    <property type="match status" value="1"/>
</dbReference>